<reference evidence="9 10" key="1">
    <citation type="submission" date="2013-11" db="EMBL/GenBank/DDBJ databases">
        <title>Genome sequencing of Stegodyphus mimosarum.</title>
        <authorList>
            <person name="Bechsgaard J."/>
        </authorList>
    </citation>
    <scope>NUCLEOTIDE SEQUENCE [LARGE SCALE GENOMIC DNA]</scope>
</reference>
<evidence type="ECO:0000256" key="2">
    <source>
        <dbReference type="ARBA" id="ARBA00022676"/>
    </source>
</evidence>
<evidence type="ECO:0000256" key="6">
    <source>
        <dbReference type="ARBA" id="ARBA00022989"/>
    </source>
</evidence>
<evidence type="ECO:0000256" key="7">
    <source>
        <dbReference type="ARBA" id="ARBA00023136"/>
    </source>
</evidence>
<protein>
    <submittedName>
        <fullName evidence="9">GPI mannosyltransferase 4</fullName>
    </submittedName>
</protein>
<comment type="subcellular location">
    <subcellularLocation>
        <location evidence="1">Endoplasmic reticulum membrane</location>
        <topology evidence="1">Multi-pass membrane protein</topology>
    </subcellularLocation>
</comment>
<proteinExistence type="predicted"/>
<keyword evidence="3 9" id="KW-0808">Transferase</keyword>
<dbReference type="InterPro" id="IPR005599">
    <property type="entry name" value="GPI_mannosylTrfase"/>
</dbReference>
<organism evidence="9 10">
    <name type="scientific">Stegodyphus mimosarum</name>
    <name type="common">African social velvet spider</name>
    <dbReference type="NCBI Taxonomy" id="407821"/>
    <lineage>
        <taxon>Eukaryota</taxon>
        <taxon>Metazoa</taxon>
        <taxon>Ecdysozoa</taxon>
        <taxon>Arthropoda</taxon>
        <taxon>Chelicerata</taxon>
        <taxon>Arachnida</taxon>
        <taxon>Araneae</taxon>
        <taxon>Araneomorphae</taxon>
        <taxon>Entelegynae</taxon>
        <taxon>Eresoidea</taxon>
        <taxon>Eresidae</taxon>
        <taxon>Stegodyphus</taxon>
    </lineage>
</organism>
<evidence type="ECO:0000256" key="3">
    <source>
        <dbReference type="ARBA" id="ARBA00022679"/>
    </source>
</evidence>
<evidence type="ECO:0000256" key="4">
    <source>
        <dbReference type="ARBA" id="ARBA00022692"/>
    </source>
</evidence>
<feature type="chain" id="PRO_5001829971" evidence="8">
    <location>
        <begin position="26"/>
        <end position="46"/>
    </location>
</feature>
<keyword evidence="5" id="KW-0256">Endoplasmic reticulum</keyword>
<dbReference type="AlphaFoldDB" id="A0A087TRS5"/>
<keyword evidence="10" id="KW-1185">Reference proteome</keyword>
<dbReference type="EMBL" id="KK116440">
    <property type="protein sequence ID" value="KFM67814.1"/>
    <property type="molecule type" value="Genomic_DNA"/>
</dbReference>
<evidence type="ECO:0000313" key="10">
    <source>
        <dbReference type="Proteomes" id="UP000054359"/>
    </source>
</evidence>
<sequence length="46" mass="5604">MHMYKCLCFLRILLIFLPQIGYIHPDEHFQASEIINGDIFEFKVYR</sequence>
<feature type="non-terminal residue" evidence="9">
    <location>
        <position position="46"/>
    </location>
</feature>
<evidence type="ECO:0000256" key="1">
    <source>
        <dbReference type="ARBA" id="ARBA00004477"/>
    </source>
</evidence>
<name>A0A087TRS5_STEMI</name>
<evidence type="ECO:0000256" key="5">
    <source>
        <dbReference type="ARBA" id="ARBA00022824"/>
    </source>
</evidence>
<gene>
    <name evidence="9" type="ORF">X975_16414</name>
</gene>
<keyword evidence="4" id="KW-0812">Transmembrane</keyword>
<evidence type="ECO:0000256" key="8">
    <source>
        <dbReference type="SAM" id="SignalP"/>
    </source>
</evidence>
<keyword evidence="6" id="KW-1133">Transmembrane helix</keyword>
<dbReference type="Proteomes" id="UP000054359">
    <property type="component" value="Unassembled WGS sequence"/>
</dbReference>
<dbReference type="Pfam" id="PF03901">
    <property type="entry name" value="Glyco_transf_22"/>
    <property type="match status" value="1"/>
</dbReference>
<feature type="signal peptide" evidence="8">
    <location>
        <begin position="1"/>
        <end position="25"/>
    </location>
</feature>
<accession>A0A087TRS5</accession>
<dbReference type="GO" id="GO:0005789">
    <property type="term" value="C:endoplasmic reticulum membrane"/>
    <property type="evidence" value="ECO:0007669"/>
    <property type="project" value="UniProtKB-SubCell"/>
</dbReference>
<dbReference type="STRING" id="407821.A0A087TRS5"/>
<dbReference type="GO" id="GO:0016757">
    <property type="term" value="F:glycosyltransferase activity"/>
    <property type="evidence" value="ECO:0007669"/>
    <property type="project" value="UniProtKB-KW"/>
</dbReference>
<keyword evidence="8" id="KW-0732">Signal</keyword>
<keyword evidence="7" id="KW-0472">Membrane</keyword>
<evidence type="ECO:0000313" key="9">
    <source>
        <dbReference type="EMBL" id="KFM67814.1"/>
    </source>
</evidence>
<keyword evidence="2 9" id="KW-0328">Glycosyltransferase</keyword>